<dbReference type="EMBL" id="JAZHFV010000012">
    <property type="protein sequence ID" value="MEX4010359.1"/>
    <property type="molecule type" value="Genomic_DNA"/>
</dbReference>
<comment type="caution">
    <text evidence="7">The sequence shown here is derived from an EMBL/GenBank/DDBJ whole genome shotgun (WGS) entry which is preliminary data.</text>
</comment>
<dbReference type="InterPro" id="IPR032710">
    <property type="entry name" value="NTF2-like_dom_sf"/>
</dbReference>
<gene>
    <name evidence="7" type="ORF">V1479_23865</name>
</gene>
<dbReference type="SUPFAM" id="SSF54427">
    <property type="entry name" value="NTF2-like"/>
    <property type="match status" value="1"/>
</dbReference>
<keyword evidence="5" id="KW-0812">Transmembrane</keyword>
<dbReference type="SMART" id="SM00978">
    <property type="entry name" value="Tim44"/>
    <property type="match status" value="1"/>
</dbReference>
<evidence type="ECO:0000256" key="3">
    <source>
        <dbReference type="ARBA" id="ARBA00022946"/>
    </source>
</evidence>
<sequence length="199" mass="21713">MSEFVDMSGNLSAIILFWLWWALLSVLDVISAKNRAGTAGSKDVKECTDRIDPACCERIRRIDPSFDEGYFLQGASRAYEIILEAYAAGSLDTLHTLLESEVLTAFEHAITDRESRGETLELTFIGIRDARIVDAEGAKGGAAISVSFTAEIVIATRSPDGKIVHGDPERVVETRDLWTFGPDPASTNQSWLVTATDSA</sequence>
<dbReference type="RefSeq" id="WP_173194473.1">
    <property type="nucleotide sequence ID" value="NZ_JABETK010000003.1"/>
</dbReference>
<evidence type="ECO:0000313" key="8">
    <source>
        <dbReference type="Proteomes" id="UP001559025"/>
    </source>
</evidence>
<keyword evidence="3" id="KW-0809">Transit peptide</keyword>
<evidence type="ECO:0000256" key="2">
    <source>
        <dbReference type="ARBA" id="ARBA00009597"/>
    </source>
</evidence>
<keyword evidence="4 5" id="KW-0472">Membrane</keyword>
<evidence type="ECO:0000256" key="4">
    <source>
        <dbReference type="ARBA" id="ARBA00023136"/>
    </source>
</evidence>
<keyword evidence="8" id="KW-1185">Reference proteome</keyword>
<feature type="transmembrane region" description="Helical" evidence="5">
    <location>
        <begin position="12"/>
        <end position="32"/>
    </location>
</feature>
<dbReference type="Proteomes" id="UP001559025">
    <property type="component" value="Unassembled WGS sequence"/>
</dbReference>
<dbReference type="Pfam" id="PF04280">
    <property type="entry name" value="Tim44"/>
    <property type="match status" value="1"/>
</dbReference>
<dbReference type="Gene3D" id="3.10.450.240">
    <property type="match status" value="1"/>
</dbReference>
<evidence type="ECO:0000256" key="5">
    <source>
        <dbReference type="SAM" id="Phobius"/>
    </source>
</evidence>
<reference evidence="7 8" key="1">
    <citation type="submission" date="2024-01" db="EMBL/GenBank/DDBJ databases">
        <title>New evidence supports the origin of RcGTA from prophage.</title>
        <authorList>
            <person name="Xu Y."/>
            <person name="Liu B."/>
            <person name="Chen F."/>
        </authorList>
    </citation>
    <scope>NUCLEOTIDE SEQUENCE [LARGE SCALE GENOMIC DNA]</scope>
    <source>
        <strain evidence="7 8">CBW1107-2</strain>
    </source>
</reference>
<comment type="subcellular location">
    <subcellularLocation>
        <location evidence="1">Membrane</location>
    </subcellularLocation>
</comment>
<comment type="similarity">
    <text evidence="2">Belongs to the Tim44 family.</text>
</comment>
<evidence type="ECO:0000259" key="6">
    <source>
        <dbReference type="SMART" id="SM00978"/>
    </source>
</evidence>
<name>A0ABV3X0J0_9HYPH</name>
<evidence type="ECO:0000313" key="7">
    <source>
        <dbReference type="EMBL" id="MEX4010359.1"/>
    </source>
</evidence>
<accession>A0ABV3X0J0</accession>
<dbReference type="PANTHER" id="PTHR10721">
    <property type="entry name" value="MITOCHONDRIAL IMPORT INNER MEMBRANE TRANSLOCASE SUBUNIT TIM44"/>
    <property type="match status" value="1"/>
</dbReference>
<dbReference type="PANTHER" id="PTHR10721:SF1">
    <property type="entry name" value="MITOCHONDRIAL IMPORT INNER MEMBRANE TRANSLOCASE SUBUNIT TIM44"/>
    <property type="match status" value="1"/>
</dbReference>
<keyword evidence="5" id="KW-1133">Transmembrane helix</keyword>
<protein>
    <submittedName>
        <fullName evidence="7">Tim44/TimA family putative adaptor protein</fullName>
    </submittedName>
</protein>
<organism evidence="7 8">
    <name type="scientific">Neoaquamicrobium sediminum</name>
    <dbReference type="NCBI Taxonomy" id="1849104"/>
    <lineage>
        <taxon>Bacteria</taxon>
        <taxon>Pseudomonadati</taxon>
        <taxon>Pseudomonadota</taxon>
        <taxon>Alphaproteobacteria</taxon>
        <taxon>Hyphomicrobiales</taxon>
        <taxon>Phyllobacteriaceae</taxon>
        <taxon>Neoaquamicrobium</taxon>
    </lineage>
</organism>
<proteinExistence type="inferred from homology"/>
<feature type="domain" description="Tim44-like" evidence="6">
    <location>
        <begin position="57"/>
        <end position="198"/>
    </location>
</feature>
<evidence type="ECO:0000256" key="1">
    <source>
        <dbReference type="ARBA" id="ARBA00004370"/>
    </source>
</evidence>
<dbReference type="InterPro" id="IPR007379">
    <property type="entry name" value="Tim44-like_dom"/>
</dbReference>
<dbReference type="NCBIfam" id="NF033779">
    <property type="entry name" value="Tim44_TimA_adap"/>
    <property type="match status" value="1"/>
</dbReference>
<dbReference type="InterPro" id="IPR039544">
    <property type="entry name" value="Tim44-like"/>
</dbReference>